<dbReference type="OrthoDB" id="415315at2759"/>
<accession>A0A427YQC9</accession>
<evidence type="ECO:0000256" key="3">
    <source>
        <dbReference type="ARBA" id="ARBA00022448"/>
    </source>
</evidence>
<name>A0A427YQC9_9TREE</name>
<keyword evidence="6" id="KW-1133">Transmembrane helix</keyword>
<feature type="repeat" description="Solcar" evidence="9">
    <location>
        <begin position="125"/>
        <end position="212"/>
    </location>
</feature>
<evidence type="ECO:0000256" key="1">
    <source>
        <dbReference type="ARBA" id="ARBA00004225"/>
    </source>
</evidence>
<evidence type="ECO:0000313" key="11">
    <source>
        <dbReference type="EMBL" id="RSH93303.1"/>
    </source>
</evidence>
<dbReference type="PROSITE" id="PS50920">
    <property type="entry name" value="SOLCAR"/>
    <property type="match status" value="3"/>
</dbReference>
<evidence type="ECO:0000256" key="4">
    <source>
        <dbReference type="ARBA" id="ARBA00022692"/>
    </source>
</evidence>
<dbReference type="GO" id="GO:0031966">
    <property type="term" value="C:mitochondrial membrane"/>
    <property type="evidence" value="ECO:0007669"/>
    <property type="project" value="UniProtKB-SubCell"/>
</dbReference>
<proteinExistence type="inferred from homology"/>
<dbReference type="GO" id="GO:0055085">
    <property type="term" value="P:transmembrane transport"/>
    <property type="evidence" value="ECO:0007669"/>
    <property type="project" value="InterPro"/>
</dbReference>
<reference evidence="11 12" key="1">
    <citation type="submission" date="2018-11" db="EMBL/GenBank/DDBJ databases">
        <title>Genome sequence of Saitozyma podzolica DSM 27192.</title>
        <authorList>
            <person name="Aliyu H."/>
            <person name="Gorte O."/>
            <person name="Ochsenreither K."/>
        </authorList>
    </citation>
    <scope>NUCLEOTIDE SEQUENCE [LARGE SCALE GENOMIC DNA]</scope>
    <source>
        <strain evidence="11 12">DSM 27192</strain>
    </source>
</reference>
<keyword evidence="5" id="KW-0677">Repeat</keyword>
<evidence type="ECO:0000256" key="5">
    <source>
        <dbReference type="ARBA" id="ARBA00022737"/>
    </source>
</evidence>
<dbReference type="AlphaFoldDB" id="A0A427YQC9"/>
<evidence type="ECO:0000256" key="9">
    <source>
        <dbReference type="PROSITE-ProRule" id="PRU00282"/>
    </source>
</evidence>
<evidence type="ECO:0000256" key="7">
    <source>
        <dbReference type="ARBA" id="ARBA00023128"/>
    </source>
</evidence>
<keyword evidence="7" id="KW-0496">Mitochondrion</keyword>
<dbReference type="InterPro" id="IPR018108">
    <property type="entry name" value="MCP_transmembrane"/>
</dbReference>
<organism evidence="11 12">
    <name type="scientific">Saitozyma podzolica</name>
    <dbReference type="NCBI Taxonomy" id="1890683"/>
    <lineage>
        <taxon>Eukaryota</taxon>
        <taxon>Fungi</taxon>
        <taxon>Dikarya</taxon>
        <taxon>Basidiomycota</taxon>
        <taxon>Agaricomycotina</taxon>
        <taxon>Tremellomycetes</taxon>
        <taxon>Tremellales</taxon>
        <taxon>Trimorphomycetaceae</taxon>
        <taxon>Saitozyma</taxon>
    </lineage>
</organism>
<evidence type="ECO:0000256" key="10">
    <source>
        <dbReference type="RuleBase" id="RU000488"/>
    </source>
</evidence>
<keyword evidence="8 9" id="KW-0472">Membrane</keyword>
<dbReference type="Proteomes" id="UP000279259">
    <property type="component" value="Unassembled WGS sequence"/>
</dbReference>
<dbReference type="Gene3D" id="1.50.40.10">
    <property type="entry name" value="Mitochondrial carrier domain"/>
    <property type="match status" value="1"/>
</dbReference>
<evidence type="ECO:0000256" key="8">
    <source>
        <dbReference type="ARBA" id="ARBA00023136"/>
    </source>
</evidence>
<keyword evidence="3 10" id="KW-0813">Transport</keyword>
<dbReference type="SUPFAM" id="SSF103506">
    <property type="entry name" value="Mitochondrial carrier"/>
    <property type="match status" value="1"/>
</dbReference>
<dbReference type="Pfam" id="PF00153">
    <property type="entry name" value="Mito_carr"/>
    <property type="match status" value="3"/>
</dbReference>
<dbReference type="PRINTS" id="PR00926">
    <property type="entry name" value="MITOCARRIER"/>
</dbReference>
<comment type="caution">
    <text evidence="11">The sequence shown here is derived from an EMBL/GenBank/DDBJ whole genome shotgun (WGS) entry which is preliminary data.</text>
</comment>
<dbReference type="EMBL" id="RSCD01000004">
    <property type="protein sequence ID" value="RSH93303.1"/>
    <property type="molecule type" value="Genomic_DNA"/>
</dbReference>
<evidence type="ECO:0000256" key="6">
    <source>
        <dbReference type="ARBA" id="ARBA00022989"/>
    </source>
</evidence>
<protein>
    <submittedName>
        <fullName evidence="11">S-adenosylmethionine transporter</fullName>
    </submittedName>
</protein>
<feature type="repeat" description="Solcar" evidence="9">
    <location>
        <begin position="223"/>
        <end position="323"/>
    </location>
</feature>
<dbReference type="STRING" id="1890683.A0A427YQC9"/>
<evidence type="ECO:0000256" key="2">
    <source>
        <dbReference type="ARBA" id="ARBA00006375"/>
    </source>
</evidence>
<evidence type="ECO:0000313" key="12">
    <source>
        <dbReference type="Proteomes" id="UP000279259"/>
    </source>
</evidence>
<dbReference type="FunFam" id="1.50.40.10:FF:000123">
    <property type="entry name" value="Solute carrier family 25 (Mitochondrial S-adenosylmethionine transporter), member 26"/>
    <property type="match status" value="1"/>
</dbReference>
<dbReference type="InterPro" id="IPR002067">
    <property type="entry name" value="MCP"/>
</dbReference>
<comment type="similarity">
    <text evidence="2 10">Belongs to the mitochondrial carrier (TC 2.A.29) family.</text>
</comment>
<keyword evidence="4 9" id="KW-0812">Transmembrane</keyword>
<feature type="repeat" description="Solcar" evidence="9">
    <location>
        <begin position="15"/>
        <end position="114"/>
    </location>
</feature>
<sequence length="335" mass="35835">MEDPHASSASSSKPPTFQRALVSGAISGVAVDFLFFPLDTIKTRIQSTKGFWHSGGFKGVYRGIGSVGMGSAPSGESFTQVSLSPLDLHWTLRPRLTNTVAAIFFVSYETFKAALPRHSSFLADSPSFTHVVAASGAEFLSCLVRVPTEIIKSRTQTGAYGHGKGKGSINSALSTLRYDGPKGFFRGFGMTIARDIPFTAIQFPLYEALKSFLSRNYLDGRRPTPGEAAICGSIAGGFASAVTTPLDVVKTRVMLEARTHMSPTAGPLEPVPSPSILSFLPRLLGILRNEGLGTLYSGWAPRTFAISMGGAVFLGIYDFASNFGKENPPESQHLK</sequence>
<dbReference type="PANTHER" id="PTHR45667">
    <property type="entry name" value="S-ADENOSYLMETHIONINE MITOCHONDRIAL CARRIER PROTEIN"/>
    <property type="match status" value="1"/>
</dbReference>
<comment type="subcellular location">
    <subcellularLocation>
        <location evidence="1">Mitochondrion membrane</location>
        <topology evidence="1">Multi-pass membrane protein</topology>
    </subcellularLocation>
</comment>
<keyword evidence="12" id="KW-1185">Reference proteome</keyword>
<dbReference type="InterPro" id="IPR023395">
    <property type="entry name" value="MCP_dom_sf"/>
</dbReference>
<gene>
    <name evidence="11" type="primary">PET8</name>
    <name evidence="11" type="ORF">EHS25_007657</name>
</gene>